<evidence type="ECO:0000313" key="3">
    <source>
        <dbReference type="EMBL" id="RNF34835.1"/>
    </source>
</evidence>
<dbReference type="Proteomes" id="UP000238137">
    <property type="component" value="Unassembled WGS sequence"/>
</dbReference>
<evidence type="ECO:0000259" key="2">
    <source>
        <dbReference type="Pfam" id="PF07978"/>
    </source>
</evidence>
<comment type="caution">
    <text evidence="3">The sequence shown here is derived from an EMBL/GenBank/DDBJ whole genome shotgun (WGS) entry which is preliminary data.</text>
</comment>
<sequence length="63" mass="6666">MTGRGADIAPDRPGFPEAGGRVAKRAALQADPGWKASLARSVEAGYLVRQENKILVPAPFFEG</sequence>
<proteinExistence type="predicted"/>
<dbReference type="InterPro" id="IPR011008">
    <property type="entry name" value="Dimeric_a/b-barrel"/>
</dbReference>
<keyword evidence="4" id="KW-1185">Reference proteome</keyword>
<dbReference type="InterPro" id="IPR012577">
    <property type="entry name" value="NIPSNAP"/>
</dbReference>
<evidence type="ECO:0000313" key="4">
    <source>
        <dbReference type="Proteomes" id="UP000238137"/>
    </source>
</evidence>
<accession>A0A3R7Q313</accession>
<dbReference type="Pfam" id="PF07978">
    <property type="entry name" value="NIPSNAP"/>
    <property type="match status" value="1"/>
</dbReference>
<dbReference type="RefSeq" id="WP_106690816.1">
    <property type="nucleotide sequence ID" value="NZ_PXNQ02000004.1"/>
</dbReference>
<feature type="domain" description="NIPSNAP" evidence="2">
    <location>
        <begin position="15"/>
        <end position="60"/>
    </location>
</feature>
<evidence type="ECO:0000256" key="1">
    <source>
        <dbReference type="SAM" id="MobiDB-lite"/>
    </source>
</evidence>
<name>A0A3R7Q313_9RHOB</name>
<organism evidence="3 4">
    <name type="scientific">Paracoccus methylarcula</name>
    <dbReference type="NCBI Taxonomy" id="72022"/>
    <lineage>
        <taxon>Bacteria</taxon>
        <taxon>Pseudomonadati</taxon>
        <taxon>Pseudomonadota</taxon>
        <taxon>Alphaproteobacteria</taxon>
        <taxon>Rhodobacterales</taxon>
        <taxon>Paracoccaceae</taxon>
        <taxon>Paracoccus</taxon>
    </lineage>
</organism>
<reference evidence="3" key="1">
    <citation type="submission" date="2018-05" db="EMBL/GenBank/DDBJ databases">
        <title>Reclassification of Methylarcula marina and Methylarcula terricola as Paracoccus methylarcula sp.nov., comb.nov. and Paracoccus terricola comb.nov.</title>
        <authorList>
            <person name="Shmareva M.N."/>
            <person name="Doronina N.V."/>
            <person name="Vasilenko O.V."/>
            <person name="Tarlachkov S.V."/>
            <person name="Trotsenko Y.A."/>
        </authorList>
    </citation>
    <scope>NUCLEOTIDE SEQUENCE [LARGE SCALE GENOMIC DNA]</scope>
    <source>
        <strain evidence="3">VKM B-2159</strain>
    </source>
</reference>
<protein>
    <recommendedName>
        <fullName evidence="2">NIPSNAP domain-containing protein</fullName>
    </recommendedName>
</protein>
<dbReference type="OrthoDB" id="4124121at2"/>
<dbReference type="AlphaFoldDB" id="A0A3R7Q313"/>
<gene>
    <name evidence="3" type="ORF">A7A09_007445</name>
</gene>
<feature type="region of interest" description="Disordered" evidence="1">
    <location>
        <begin position="1"/>
        <end position="21"/>
    </location>
</feature>
<dbReference type="SUPFAM" id="SSF54909">
    <property type="entry name" value="Dimeric alpha+beta barrel"/>
    <property type="match status" value="1"/>
</dbReference>
<dbReference type="EMBL" id="PXNQ02000004">
    <property type="protein sequence ID" value="RNF34835.1"/>
    <property type="molecule type" value="Genomic_DNA"/>
</dbReference>
<dbReference type="Gene3D" id="3.30.70.100">
    <property type="match status" value="1"/>
</dbReference>